<comment type="caution">
    <text evidence="1">The sequence shown here is derived from an EMBL/GenBank/DDBJ whole genome shotgun (WGS) entry which is preliminary data.</text>
</comment>
<keyword evidence="2" id="KW-1185">Reference proteome</keyword>
<organism evidence="1 2">
    <name type="scientific">Kibdelosporangium persicum</name>
    <dbReference type="NCBI Taxonomy" id="2698649"/>
    <lineage>
        <taxon>Bacteria</taxon>
        <taxon>Bacillati</taxon>
        <taxon>Actinomycetota</taxon>
        <taxon>Actinomycetes</taxon>
        <taxon>Pseudonocardiales</taxon>
        <taxon>Pseudonocardiaceae</taxon>
        <taxon>Kibdelosporangium</taxon>
    </lineage>
</organism>
<dbReference type="RefSeq" id="WP_173135680.1">
    <property type="nucleotide sequence ID" value="NZ_CBCSGW010000001.1"/>
</dbReference>
<accession>A0ABX2F9K0</accession>
<evidence type="ECO:0000313" key="2">
    <source>
        <dbReference type="Proteomes" id="UP000763557"/>
    </source>
</evidence>
<dbReference type="Proteomes" id="UP000763557">
    <property type="component" value="Unassembled WGS sequence"/>
</dbReference>
<name>A0ABX2F9K0_9PSEU</name>
<reference evidence="1 2" key="1">
    <citation type="submission" date="2020-01" db="EMBL/GenBank/DDBJ databases">
        <title>Kibdelosporangium persica a novel Actinomycetes from a hot desert in Iran.</title>
        <authorList>
            <person name="Safaei N."/>
            <person name="Zaburannyi N."/>
            <person name="Mueller R."/>
            <person name="Wink J."/>
        </authorList>
    </citation>
    <scope>NUCLEOTIDE SEQUENCE [LARGE SCALE GENOMIC DNA]</scope>
    <source>
        <strain evidence="1 2">4NS15</strain>
    </source>
</reference>
<protein>
    <submittedName>
        <fullName evidence="1">Uncharacterized protein</fullName>
    </submittedName>
</protein>
<sequence length="170" mass="18382">MSEHNARLQARRLVGVMRAGDDESLVLEMARLTADRANGGRESHLIVGELIVALAQMMLTAAGPAEDGDRAYGLELTGDDDNQLDIDQTSPPIRAAVRALLAQLNDHADEAQFQVDLALCEDNFKVTIEVMAHVLLWTIGMIDWCDEHGVARPLWLGDLASARRGGPSGG</sequence>
<proteinExistence type="predicted"/>
<dbReference type="EMBL" id="JAAATY010000015">
    <property type="protein sequence ID" value="NRN67576.1"/>
    <property type="molecule type" value="Genomic_DNA"/>
</dbReference>
<evidence type="ECO:0000313" key="1">
    <source>
        <dbReference type="EMBL" id="NRN67576.1"/>
    </source>
</evidence>
<gene>
    <name evidence="1" type="ORF">GC106_48160</name>
</gene>